<dbReference type="Proteomes" id="UP000704762">
    <property type="component" value="Unassembled WGS sequence"/>
</dbReference>
<dbReference type="InterPro" id="IPR015943">
    <property type="entry name" value="WD40/YVTN_repeat-like_dom_sf"/>
</dbReference>
<keyword evidence="4" id="KW-1185">Reference proteome</keyword>
<dbReference type="InterPro" id="IPR002372">
    <property type="entry name" value="PQQ_rpt_dom"/>
</dbReference>
<feature type="region of interest" description="Disordered" evidence="1">
    <location>
        <begin position="1"/>
        <end position="55"/>
    </location>
</feature>
<dbReference type="PANTHER" id="PTHR34512:SF30">
    <property type="entry name" value="OUTER MEMBRANE PROTEIN ASSEMBLY FACTOR BAMB"/>
    <property type="match status" value="1"/>
</dbReference>
<evidence type="ECO:0000259" key="2">
    <source>
        <dbReference type="Pfam" id="PF13360"/>
    </source>
</evidence>
<dbReference type="SMART" id="SM00564">
    <property type="entry name" value="PQQ"/>
    <property type="match status" value="5"/>
</dbReference>
<proteinExistence type="predicted"/>
<feature type="compositionally biased region" description="Pro residues" evidence="1">
    <location>
        <begin position="44"/>
        <end position="55"/>
    </location>
</feature>
<reference evidence="3 4" key="1">
    <citation type="submission" date="2021-01" db="EMBL/GenBank/DDBJ databases">
        <title>Sequencing the genomes of 1000 actinobacteria strains.</title>
        <authorList>
            <person name="Klenk H.-P."/>
        </authorList>
    </citation>
    <scope>NUCLEOTIDE SEQUENCE [LARGE SCALE GENOMIC DNA]</scope>
    <source>
        <strain evidence="3 4">DSM 18662</strain>
    </source>
</reference>
<dbReference type="EMBL" id="JAFBCF010000001">
    <property type="protein sequence ID" value="MBM7797505.1"/>
    <property type="molecule type" value="Genomic_DNA"/>
</dbReference>
<dbReference type="InterPro" id="IPR011047">
    <property type="entry name" value="Quinoprotein_ADH-like_sf"/>
</dbReference>
<accession>A0ABS2RES6</accession>
<dbReference type="InterPro" id="IPR018391">
    <property type="entry name" value="PQQ_b-propeller_rpt"/>
</dbReference>
<evidence type="ECO:0000256" key="1">
    <source>
        <dbReference type="SAM" id="MobiDB-lite"/>
    </source>
</evidence>
<sequence length="647" mass="68557">MVQGDGQGRLPAQLPWSPFPVQDWSTMPPAGRPDDDQLRVPGGEPTPEPGWFPDPSWAPPGRRRAWLPTVVMALCLLMVGSSLFLTDLVGSAAPAQGSAVFVPEDGAAWYSEQRSLAGGRAITTRQVTESARYVGPEGVSSLDFTLGSRVLGAVGGSAGLNAVQFWRTTTTQVGTLDSTHQRVQVYAVSDAVELVAESGPSSTYVYRPALVELPARVTAGSSWSTRGSATDQLNYAASFTASAADAGCITVTGTIAYTSLSGQPGLLRRLARTWCENQGVVSSSEEQPGVRVTEQRRTGPGEMATLQTTAEPWTWPASQQWVAHDHGVITVDPYFGQGPMVSTPASMPPVLTASGLQIRTSTAGQDLIAFTPKTRDDWMALWRMHPGGTVLSLTAFGDVVVATTSERTLVGYSASGVRLWRVELDELVLTAPQRVSTGAIVATSVGGEVLTIDLATGRTGWRASIGSDVGARVSAGAGTVVVLSRNGDAVALRAADGHELWRVALTDPSHAAVLGDTVVVLDDNYVNGFDRRSGERRWRAVYPSLVGDVITLQGLVVVVGKEGTLAIDGSGRVRWRRQGYLDMVSDGTDLVGLTGDRADVLSRGGALRSSFAIPRYTAVSARHALVHPQGLWLFSGGWPFKDYSNGS</sequence>
<evidence type="ECO:0000313" key="4">
    <source>
        <dbReference type="Proteomes" id="UP000704762"/>
    </source>
</evidence>
<organism evidence="3 4">
    <name type="scientific">Microlunatus panaciterrae</name>
    <dbReference type="NCBI Taxonomy" id="400768"/>
    <lineage>
        <taxon>Bacteria</taxon>
        <taxon>Bacillati</taxon>
        <taxon>Actinomycetota</taxon>
        <taxon>Actinomycetes</taxon>
        <taxon>Propionibacteriales</taxon>
        <taxon>Propionibacteriaceae</taxon>
        <taxon>Microlunatus</taxon>
    </lineage>
</organism>
<comment type="caution">
    <text evidence="3">The sequence shown here is derived from an EMBL/GenBank/DDBJ whole genome shotgun (WGS) entry which is preliminary data.</text>
</comment>
<evidence type="ECO:0000313" key="3">
    <source>
        <dbReference type="EMBL" id="MBM7797505.1"/>
    </source>
</evidence>
<protein>
    <submittedName>
        <fullName evidence="3">Outer membrane protein assembly factor BamB</fullName>
    </submittedName>
</protein>
<gene>
    <name evidence="3" type="ORF">JOE57_000426</name>
</gene>
<feature type="domain" description="Pyrrolo-quinoline quinone repeat" evidence="2">
    <location>
        <begin position="447"/>
        <end position="577"/>
    </location>
</feature>
<dbReference type="Pfam" id="PF13360">
    <property type="entry name" value="PQQ_2"/>
    <property type="match status" value="1"/>
</dbReference>
<dbReference type="RefSeq" id="WP_204916179.1">
    <property type="nucleotide sequence ID" value="NZ_BAAAQP010000011.1"/>
</dbReference>
<dbReference type="SUPFAM" id="SSF50998">
    <property type="entry name" value="Quinoprotein alcohol dehydrogenase-like"/>
    <property type="match status" value="1"/>
</dbReference>
<name>A0ABS2RES6_9ACTN</name>
<dbReference type="PANTHER" id="PTHR34512">
    <property type="entry name" value="CELL SURFACE PROTEIN"/>
    <property type="match status" value="1"/>
</dbReference>
<dbReference type="Gene3D" id="2.130.10.10">
    <property type="entry name" value="YVTN repeat-like/Quinoprotein amine dehydrogenase"/>
    <property type="match status" value="1"/>
</dbReference>